<organism evidence="10 11">
    <name type="scientific">Pyricularia grisea</name>
    <name type="common">Crabgrass-specific blast fungus</name>
    <name type="synonym">Magnaporthe grisea</name>
    <dbReference type="NCBI Taxonomy" id="148305"/>
    <lineage>
        <taxon>Eukaryota</taxon>
        <taxon>Fungi</taxon>
        <taxon>Dikarya</taxon>
        <taxon>Ascomycota</taxon>
        <taxon>Pezizomycotina</taxon>
        <taxon>Sordariomycetes</taxon>
        <taxon>Sordariomycetidae</taxon>
        <taxon>Magnaporthales</taxon>
        <taxon>Pyriculariaceae</taxon>
        <taxon>Pyricularia</taxon>
    </lineage>
</organism>
<dbReference type="InterPro" id="IPR029463">
    <property type="entry name" value="Lys_MEP"/>
</dbReference>
<dbReference type="CDD" id="cd11008">
    <property type="entry name" value="M35_deuterolysin_like"/>
    <property type="match status" value="1"/>
</dbReference>
<dbReference type="AlphaFoldDB" id="A0A6P8BEE3"/>
<dbReference type="GO" id="GO:0004222">
    <property type="term" value="F:metalloendopeptidase activity"/>
    <property type="evidence" value="ECO:0007669"/>
    <property type="project" value="InterPro"/>
</dbReference>
<evidence type="ECO:0000256" key="1">
    <source>
        <dbReference type="ARBA" id="ARBA00001947"/>
    </source>
</evidence>
<keyword evidence="6" id="KW-0862">Zinc</keyword>
<reference evidence="11" key="1">
    <citation type="journal article" date="2019" name="Mol. Biol. Evol.">
        <title>Blast fungal genomes show frequent chromosomal changes, gene gains and losses, and effector gene turnover.</title>
        <authorList>
            <person name="Gomez Luciano L.B."/>
            <person name="Jason Tsai I."/>
            <person name="Chuma I."/>
            <person name="Tosa Y."/>
            <person name="Chen Y.H."/>
            <person name="Li J.Y."/>
            <person name="Li M.Y."/>
            <person name="Jade Lu M.Y."/>
            <person name="Nakayashiki H."/>
            <person name="Li W.H."/>
        </authorList>
    </citation>
    <scope>NUCLEOTIDE SEQUENCE</scope>
    <source>
        <strain evidence="11">NI907</strain>
    </source>
</reference>
<evidence type="ECO:0000256" key="4">
    <source>
        <dbReference type="ARBA" id="ARBA00022723"/>
    </source>
</evidence>
<feature type="signal peptide" evidence="8">
    <location>
        <begin position="1"/>
        <end position="18"/>
    </location>
</feature>
<evidence type="ECO:0000256" key="5">
    <source>
        <dbReference type="ARBA" id="ARBA00022801"/>
    </source>
</evidence>
<evidence type="ECO:0000256" key="8">
    <source>
        <dbReference type="SAM" id="SignalP"/>
    </source>
</evidence>
<keyword evidence="10" id="KW-1185">Reference proteome</keyword>
<keyword evidence="4" id="KW-0479">Metal-binding</keyword>
<feature type="chain" id="PRO_5028399946" description="Lysine-specific metallo-endopeptidase domain-containing protein" evidence="8">
    <location>
        <begin position="19"/>
        <end position="199"/>
    </location>
</feature>
<reference evidence="11" key="2">
    <citation type="submission" date="2019-10" db="EMBL/GenBank/DDBJ databases">
        <authorList>
            <consortium name="NCBI Genome Project"/>
        </authorList>
    </citation>
    <scope>NUCLEOTIDE SEQUENCE</scope>
    <source>
        <strain evidence="11">NI907</strain>
    </source>
</reference>
<evidence type="ECO:0000259" key="9">
    <source>
        <dbReference type="Pfam" id="PF14521"/>
    </source>
</evidence>
<name>A0A6P8BEE3_PYRGI</name>
<accession>A0A6P8BEE3</accession>
<evidence type="ECO:0000256" key="7">
    <source>
        <dbReference type="ARBA" id="ARBA00023049"/>
    </source>
</evidence>
<gene>
    <name evidence="11" type="ORF">PgNI_02671</name>
</gene>
<keyword evidence="8" id="KW-0732">Signal</keyword>
<proteinExistence type="inferred from homology"/>
<reference evidence="11" key="3">
    <citation type="submission" date="2025-08" db="UniProtKB">
        <authorList>
            <consortium name="RefSeq"/>
        </authorList>
    </citation>
    <scope>IDENTIFICATION</scope>
    <source>
        <strain evidence="11">NI907</strain>
    </source>
</reference>
<dbReference type="InterPro" id="IPR050414">
    <property type="entry name" value="Fungal_M35_metalloproteases"/>
</dbReference>
<dbReference type="GO" id="GO:0046872">
    <property type="term" value="F:metal ion binding"/>
    <property type="evidence" value="ECO:0007669"/>
    <property type="project" value="UniProtKB-KW"/>
</dbReference>
<sequence length="199" mass="22308">MFFSFIFIVFHTVAISASTNIGTSLHPVYNYNTIPSHIHGALKKRAYITSNSNCSDSEASKIHAALKSCAQLASWGFHAVQSNNQLFKLIFKTDSTDIQDLVKSNFNEIYRECSRETDEVSITCRDIGAQKCVRDGVHALGYARIPYKQVIICPTFFNKPASSREATAGNQDTVILHEIAHIVLDTYEDYGYEWEGISK</sequence>
<dbReference type="GO" id="GO:0006508">
    <property type="term" value="P:proteolysis"/>
    <property type="evidence" value="ECO:0007669"/>
    <property type="project" value="UniProtKB-KW"/>
</dbReference>
<protein>
    <recommendedName>
        <fullName evidence="9">Lysine-specific metallo-endopeptidase domain-containing protein</fullName>
    </recommendedName>
</protein>
<feature type="domain" description="Lysine-specific metallo-endopeptidase" evidence="9">
    <location>
        <begin position="79"/>
        <end position="197"/>
    </location>
</feature>
<dbReference type="RefSeq" id="XP_030985476.1">
    <property type="nucleotide sequence ID" value="XM_031122732.1"/>
</dbReference>
<keyword evidence="7" id="KW-0482">Metalloprotease</keyword>
<evidence type="ECO:0000313" key="10">
    <source>
        <dbReference type="Proteomes" id="UP000515153"/>
    </source>
</evidence>
<dbReference type="GeneID" id="41957643"/>
<dbReference type="Pfam" id="PF14521">
    <property type="entry name" value="Aspzincin_M35"/>
    <property type="match status" value="1"/>
</dbReference>
<dbReference type="Proteomes" id="UP000515153">
    <property type="component" value="Unplaced"/>
</dbReference>
<dbReference type="InterPro" id="IPR024079">
    <property type="entry name" value="MetalloPept_cat_dom_sf"/>
</dbReference>
<dbReference type="PANTHER" id="PTHR37016">
    <property type="match status" value="1"/>
</dbReference>
<evidence type="ECO:0000256" key="6">
    <source>
        <dbReference type="ARBA" id="ARBA00022833"/>
    </source>
</evidence>
<dbReference type="Gene3D" id="3.40.390.10">
    <property type="entry name" value="Collagenase (Catalytic Domain)"/>
    <property type="match status" value="1"/>
</dbReference>
<keyword evidence="3" id="KW-0645">Protease</keyword>
<dbReference type="PANTHER" id="PTHR37016:SF3">
    <property type="entry name" value="NEUTRAL PROTEASE 2-RELATED"/>
    <property type="match status" value="1"/>
</dbReference>
<evidence type="ECO:0000313" key="11">
    <source>
        <dbReference type="RefSeq" id="XP_030985476.1"/>
    </source>
</evidence>
<dbReference type="KEGG" id="pgri:PgNI_02671"/>
<comment type="cofactor">
    <cofactor evidence="1">
        <name>Zn(2+)</name>
        <dbReference type="ChEBI" id="CHEBI:29105"/>
    </cofactor>
</comment>
<evidence type="ECO:0000256" key="2">
    <source>
        <dbReference type="ARBA" id="ARBA00010279"/>
    </source>
</evidence>
<evidence type="ECO:0000256" key="3">
    <source>
        <dbReference type="ARBA" id="ARBA00022670"/>
    </source>
</evidence>
<keyword evidence="5" id="KW-0378">Hydrolase</keyword>
<comment type="similarity">
    <text evidence="2">Belongs to the peptidase M35 family.</text>
</comment>
<dbReference type="SUPFAM" id="SSF55486">
    <property type="entry name" value="Metalloproteases ('zincins'), catalytic domain"/>
    <property type="match status" value="1"/>
</dbReference>